<organism evidence="1 2">
    <name type="scientific">Fusarium irregulare</name>
    <dbReference type="NCBI Taxonomy" id="2494466"/>
    <lineage>
        <taxon>Eukaryota</taxon>
        <taxon>Fungi</taxon>
        <taxon>Dikarya</taxon>
        <taxon>Ascomycota</taxon>
        <taxon>Pezizomycotina</taxon>
        <taxon>Sordariomycetes</taxon>
        <taxon>Hypocreomycetidae</taxon>
        <taxon>Hypocreales</taxon>
        <taxon>Nectriaceae</taxon>
        <taxon>Fusarium</taxon>
        <taxon>Fusarium incarnatum-equiseti species complex</taxon>
    </lineage>
</organism>
<dbReference type="Proteomes" id="UP001152130">
    <property type="component" value="Unassembled WGS sequence"/>
</dbReference>
<accession>A0A9W8U6W4</accession>
<evidence type="ECO:0000313" key="2">
    <source>
        <dbReference type="Proteomes" id="UP001152130"/>
    </source>
</evidence>
<keyword evidence="2" id="KW-1185">Reference proteome</keyword>
<name>A0A9W8U6W4_9HYPO</name>
<proteinExistence type="predicted"/>
<reference evidence="1" key="1">
    <citation type="submission" date="2022-10" db="EMBL/GenBank/DDBJ databases">
        <title>Fusarium specimens isolated from Avocado Roots.</title>
        <authorList>
            <person name="Stajich J."/>
            <person name="Roper C."/>
            <person name="Heimlech-Rivalta G."/>
        </authorList>
    </citation>
    <scope>NUCLEOTIDE SEQUENCE</scope>
    <source>
        <strain evidence="1">CF00143</strain>
    </source>
</reference>
<sequence>MAYHRDISQSVVGFQQQGTVDWTSVAGGSVTFSIDVLSRLSKAGVEAFTLVAAQTIFSNAKLGRQGEVRMNKAIDGLSAFPSFGKVLWFGFGIKHVVRSMQDSAEGLACVAVCASLTEHYSTSVAGQILQELFLLLNPPIEYTTALRQWISLVETSEGLLASTEFGLVLHGIARLFLRDDLPSRLIAGSPQAIAIVLKQIFEISRGGLDRLHLSGGADCAWIAAVAHWIFDLRVELRDQTGDVIYRPDGTRNDSSTDSQVIITYSEQNEPGSIQVTRKHYVIPGGRLLFSDEMEHKYTTCGRVLWETCLVDTFGNPMRLLLGEQARTFGNCLGSAARIFLGSMRDEDYETDSTYQSKDREMLPPVSTSSYGRGFCLQALRLLPELDHDPALRLAMEAAMDQSYENAIEKYLHSITQLSQLCQCNRCSSDSTTAQGNSYCLMVLAQTVCIFVRSMSAIQTPGELVVWPSRRGMEMLYEKQAKAVPSESCETQVLTEDHIIAISWPKTGILQLSHIIFTGRENSSVDRYQAYAGNPHTAAIFHYGLCFFLDTLIKTTSNPEEACRVTVIPGRIEWNGLVFDSIRDPGPIGGMERIEEMPWYSSSPLTDITVYDDLTDSSSPDLRAELIVVEAAIEPRSLRVAYRISTPKHPGHHFTIGPAKIWTQLNRAYTASSCHGKVCKSLNVFRAYLVPGEGPLIDLPVLDKPSPILRVLSSQDLAIWVAVSAETAPLAAPVDGAQWQVALRYRLQMGQCVRCCVIGSENYRTAEDMLTLTKVRTVCLIMSP</sequence>
<dbReference type="OrthoDB" id="3344043at2759"/>
<evidence type="ECO:0000313" key="1">
    <source>
        <dbReference type="EMBL" id="KAJ4006585.1"/>
    </source>
</evidence>
<gene>
    <name evidence="1" type="ORF">NW766_010681</name>
</gene>
<dbReference type="AlphaFoldDB" id="A0A9W8U6W4"/>
<dbReference type="EMBL" id="JAPDHF010000019">
    <property type="protein sequence ID" value="KAJ4006585.1"/>
    <property type="molecule type" value="Genomic_DNA"/>
</dbReference>
<protein>
    <submittedName>
        <fullName evidence="1">Uncharacterized protein</fullName>
    </submittedName>
</protein>
<comment type="caution">
    <text evidence="1">The sequence shown here is derived from an EMBL/GenBank/DDBJ whole genome shotgun (WGS) entry which is preliminary data.</text>
</comment>